<organism evidence="2 3">
    <name type="scientific">Streptomyces cadmiisoli</name>
    <dbReference type="NCBI Taxonomy" id="2184053"/>
    <lineage>
        <taxon>Bacteria</taxon>
        <taxon>Bacillati</taxon>
        <taxon>Actinomycetota</taxon>
        <taxon>Actinomycetes</taxon>
        <taxon>Kitasatosporales</taxon>
        <taxon>Streptomycetaceae</taxon>
        <taxon>Streptomyces</taxon>
        <taxon>Streptomyces aurantiacus group</taxon>
    </lineage>
</organism>
<sequence length="94" mass="9138">MTAVSRRTAGTGGADSKGARPARAGVARAARWTGVSRGSARPSAERASATDAPATCCTAMSRAADPPSGAAERVDGDGAAVTAGVWGRGAVRPG</sequence>
<feature type="compositionally biased region" description="Low complexity" evidence="1">
    <location>
        <begin position="19"/>
        <end position="31"/>
    </location>
</feature>
<dbReference type="KEGG" id="scad:DN051_03745"/>
<proteinExistence type="predicted"/>
<gene>
    <name evidence="2" type="ORF">DN051_03745</name>
</gene>
<keyword evidence="3" id="KW-1185">Reference proteome</keyword>
<dbReference type="AlphaFoldDB" id="A0A2Z4IUG0"/>
<protein>
    <submittedName>
        <fullName evidence="2">Uncharacterized protein</fullName>
    </submittedName>
</protein>
<name>A0A2Z4IUG0_9ACTN</name>
<reference evidence="2 3" key="1">
    <citation type="journal article" date="2019" name="Int. J. Syst. Evol. Microbiol.">
        <title>Streptomyces cadmiisoli sp. nov., a novel actinomycete isolated from cadmium-contaminated soil.</title>
        <authorList>
            <person name="Li K."/>
            <person name="Tang X."/>
            <person name="Zhao J."/>
            <person name="Guo Y."/>
            <person name="Tang Y."/>
            <person name="Gao J."/>
        </authorList>
    </citation>
    <scope>NUCLEOTIDE SEQUENCE [LARGE SCALE GENOMIC DNA]</scope>
    <source>
        <strain evidence="2 3">ZFG47</strain>
    </source>
</reference>
<accession>A0A2Z4IUG0</accession>
<feature type="region of interest" description="Disordered" evidence="1">
    <location>
        <begin position="1"/>
        <end position="53"/>
    </location>
</feature>
<evidence type="ECO:0000313" key="3">
    <source>
        <dbReference type="Proteomes" id="UP000249616"/>
    </source>
</evidence>
<evidence type="ECO:0000313" key="2">
    <source>
        <dbReference type="EMBL" id="AWW35873.1"/>
    </source>
</evidence>
<dbReference type="Proteomes" id="UP000249616">
    <property type="component" value="Chromosome"/>
</dbReference>
<evidence type="ECO:0000256" key="1">
    <source>
        <dbReference type="SAM" id="MobiDB-lite"/>
    </source>
</evidence>
<dbReference type="EMBL" id="CP030073">
    <property type="protein sequence ID" value="AWW35873.1"/>
    <property type="molecule type" value="Genomic_DNA"/>
</dbReference>